<evidence type="ECO:0000313" key="3">
    <source>
        <dbReference type="Proteomes" id="UP000274131"/>
    </source>
</evidence>
<dbReference type="Proteomes" id="UP000274131">
    <property type="component" value="Unassembled WGS sequence"/>
</dbReference>
<sequence>MDRRNVNPGPAHGAPRNRPFPESASEALTQVSKHCSQIGQQKWRSTIVQRYNELQLLLDNDLFWITPDRRGTRLNPIQQLCLAQMLCKYFNEKESESRSHQYANFETIFCGREGETLLHEVRINILQKLCSLAVQYPCYSVFDLISVWLRKIGDGRSYAQEFVTHLVEQFILAPLNWNLYLHLLPLINKSEEFVAYFVTYSVNLSTVQSPLIKVLESWLSETQGSKILSLIRDNATLAKFFAENTFGNLVVYDCLAGDSCENALHGVIAEVYVDWSDKPILQVLPALQAAAVANLNLNSGTLSYHIHLAQKRGFLTSKDITSFLEVPEMKSAYEYILNVRT</sequence>
<dbReference type="InterPro" id="IPR027844">
    <property type="entry name" value="INTS15"/>
</dbReference>
<dbReference type="PANTHER" id="PTHR14540:SF2">
    <property type="entry name" value="INTEGRATOR COMPLEX SUBUNIT 15"/>
    <property type="match status" value="1"/>
</dbReference>
<reference evidence="2 3" key="2">
    <citation type="submission" date="2018-10" db="EMBL/GenBank/DDBJ databases">
        <authorList>
            <consortium name="Pathogen Informatics"/>
        </authorList>
    </citation>
    <scope>NUCLEOTIDE SEQUENCE [LARGE SCALE GENOMIC DNA]</scope>
</reference>
<keyword evidence="3" id="KW-1185">Reference proteome</keyword>
<evidence type="ECO:0000313" key="2">
    <source>
        <dbReference type="EMBL" id="VDD89824.1"/>
    </source>
</evidence>
<name>A0A0N4V455_ENTVE</name>
<dbReference type="WBParaSite" id="EVEC_0000486701-mRNA-1">
    <property type="protein sequence ID" value="EVEC_0000486701-mRNA-1"/>
    <property type="gene ID" value="EVEC_0000486701"/>
</dbReference>
<evidence type="ECO:0000313" key="4">
    <source>
        <dbReference type="WBParaSite" id="EVEC_0000486701-mRNA-1"/>
    </source>
</evidence>
<feature type="region of interest" description="Disordered" evidence="1">
    <location>
        <begin position="1"/>
        <end position="26"/>
    </location>
</feature>
<dbReference type="EMBL" id="UXUI01007896">
    <property type="protein sequence ID" value="VDD89824.1"/>
    <property type="molecule type" value="Genomic_DNA"/>
</dbReference>
<organism evidence="4">
    <name type="scientific">Enterobius vermicularis</name>
    <name type="common">Human pinworm</name>
    <dbReference type="NCBI Taxonomy" id="51028"/>
    <lineage>
        <taxon>Eukaryota</taxon>
        <taxon>Metazoa</taxon>
        <taxon>Ecdysozoa</taxon>
        <taxon>Nematoda</taxon>
        <taxon>Chromadorea</taxon>
        <taxon>Rhabditida</taxon>
        <taxon>Spirurina</taxon>
        <taxon>Oxyuridomorpha</taxon>
        <taxon>Oxyuroidea</taxon>
        <taxon>Oxyuridae</taxon>
        <taxon>Enterobius</taxon>
    </lineage>
</organism>
<dbReference type="AlphaFoldDB" id="A0A0N4V455"/>
<dbReference type="STRING" id="51028.A0A0N4V455"/>
<reference evidence="4" key="1">
    <citation type="submission" date="2017-02" db="UniProtKB">
        <authorList>
            <consortium name="WormBaseParasite"/>
        </authorList>
    </citation>
    <scope>IDENTIFICATION</scope>
</reference>
<proteinExistence type="predicted"/>
<gene>
    <name evidence="2" type="ORF">EVEC_LOCUS4575</name>
</gene>
<evidence type="ECO:0000256" key="1">
    <source>
        <dbReference type="SAM" id="MobiDB-lite"/>
    </source>
</evidence>
<dbReference type="OrthoDB" id="5861309at2759"/>
<accession>A0A0N4V455</accession>
<dbReference type="Pfam" id="PF14964">
    <property type="entry name" value="INTS15"/>
    <property type="match status" value="1"/>
</dbReference>
<protein>
    <submittedName>
        <fullName evidence="4">Centromere protein I</fullName>
    </submittedName>
</protein>
<dbReference type="PANTHER" id="PTHR14540">
    <property type="entry name" value="INTEGRATOR COMPLEX SUBUNIT 15"/>
    <property type="match status" value="1"/>
</dbReference>